<gene>
    <name evidence="4" type="ORF">AMTR_s00006p00265520</name>
</gene>
<reference evidence="5" key="1">
    <citation type="journal article" date="2013" name="Science">
        <title>The Amborella genome and the evolution of flowering plants.</title>
        <authorList>
            <consortium name="Amborella Genome Project"/>
        </authorList>
    </citation>
    <scope>NUCLEOTIDE SEQUENCE [LARGE SCALE GENOMIC DNA]</scope>
</reference>
<sequence>MDGAEYDKGSRIIITTRLKGVANVVNTMSHIYELKPMEDGEAFDPFCMKAFRHDRMCPDELRDLGNSVVANAISSGRSMKVAVKSLVFSFSYNDLPLHLKSCFLYCSLFPKDNEIDREMLITLWVAEGFIEEGPGKAMEDIADEYFKELLDRSMLLGNADGCQVHDVVR</sequence>
<evidence type="ECO:0000256" key="1">
    <source>
        <dbReference type="ARBA" id="ARBA00022737"/>
    </source>
</evidence>
<dbReference type="PANTHER" id="PTHR23155:SF1205">
    <property type="entry name" value="DISEASE RESISTANCE PROTEIN RPM1"/>
    <property type="match status" value="1"/>
</dbReference>
<feature type="domain" description="Disease resistance protein winged helix" evidence="3">
    <location>
        <begin position="108"/>
        <end position="168"/>
    </location>
</feature>
<dbReference type="Gene3D" id="1.10.10.10">
    <property type="entry name" value="Winged helix-like DNA-binding domain superfamily/Winged helix DNA-binding domain"/>
    <property type="match status" value="1"/>
</dbReference>
<dbReference type="InterPro" id="IPR058922">
    <property type="entry name" value="WHD_DRP"/>
</dbReference>
<dbReference type="GO" id="GO:0043531">
    <property type="term" value="F:ADP binding"/>
    <property type="evidence" value="ECO:0007669"/>
    <property type="project" value="InterPro"/>
</dbReference>
<dbReference type="HOGENOM" id="CLU_1580628_0_0_1"/>
<dbReference type="SUPFAM" id="SSF52540">
    <property type="entry name" value="P-loop containing nucleoside triphosphate hydrolases"/>
    <property type="match status" value="1"/>
</dbReference>
<keyword evidence="2" id="KW-0611">Plant defense</keyword>
<evidence type="ECO:0000256" key="2">
    <source>
        <dbReference type="ARBA" id="ARBA00022821"/>
    </source>
</evidence>
<dbReference type="InterPro" id="IPR027417">
    <property type="entry name" value="P-loop_NTPase"/>
</dbReference>
<dbReference type="eggNOG" id="KOG4658">
    <property type="taxonomic scope" value="Eukaryota"/>
</dbReference>
<dbReference type="AlphaFoldDB" id="W1PDU5"/>
<evidence type="ECO:0000313" key="4">
    <source>
        <dbReference type="EMBL" id="ERN05879.1"/>
    </source>
</evidence>
<dbReference type="OMA" id="TMSHIYE"/>
<proteinExistence type="predicted"/>
<evidence type="ECO:0000313" key="5">
    <source>
        <dbReference type="Proteomes" id="UP000017836"/>
    </source>
</evidence>
<dbReference type="GO" id="GO:0006952">
    <property type="term" value="P:defense response"/>
    <property type="evidence" value="ECO:0007669"/>
    <property type="project" value="UniProtKB-KW"/>
</dbReference>
<dbReference type="Proteomes" id="UP000017836">
    <property type="component" value="Unassembled WGS sequence"/>
</dbReference>
<dbReference type="Pfam" id="PF23559">
    <property type="entry name" value="WHD_DRP"/>
    <property type="match status" value="1"/>
</dbReference>
<dbReference type="EMBL" id="KI393980">
    <property type="protein sequence ID" value="ERN05879.1"/>
    <property type="molecule type" value="Genomic_DNA"/>
</dbReference>
<organism evidence="4 5">
    <name type="scientific">Amborella trichopoda</name>
    <dbReference type="NCBI Taxonomy" id="13333"/>
    <lineage>
        <taxon>Eukaryota</taxon>
        <taxon>Viridiplantae</taxon>
        <taxon>Streptophyta</taxon>
        <taxon>Embryophyta</taxon>
        <taxon>Tracheophyta</taxon>
        <taxon>Spermatophyta</taxon>
        <taxon>Magnoliopsida</taxon>
        <taxon>Amborellales</taxon>
        <taxon>Amborellaceae</taxon>
        <taxon>Amborella</taxon>
    </lineage>
</organism>
<dbReference type="FunFam" id="1.10.10.10:FF:000322">
    <property type="entry name" value="Probable disease resistance protein At1g63360"/>
    <property type="match status" value="1"/>
</dbReference>
<keyword evidence="5" id="KW-1185">Reference proteome</keyword>
<name>W1PDU5_AMBTC</name>
<dbReference type="InterPro" id="IPR044974">
    <property type="entry name" value="Disease_R_plants"/>
</dbReference>
<dbReference type="PANTHER" id="PTHR23155">
    <property type="entry name" value="DISEASE RESISTANCE PROTEIN RP"/>
    <property type="match status" value="1"/>
</dbReference>
<dbReference type="InterPro" id="IPR036388">
    <property type="entry name" value="WH-like_DNA-bd_sf"/>
</dbReference>
<accession>W1PDU5</accession>
<protein>
    <recommendedName>
        <fullName evidence="3">Disease resistance protein winged helix domain-containing protein</fullName>
    </recommendedName>
</protein>
<evidence type="ECO:0000259" key="3">
    <source>
        <dbReference type="Pfam" id="PF23559"/>
    </source>
</evidence>
<keyword evidence="1" id="KW-0677">Repeat</keyword>
<dbReference type="Gramene" id="ERN05879">
    <property type="protein sequence ID" value="ERN05879"/>
    <property type="gene ID" value="AMTR_s00006p00265520"/>
</dbReference>